<keyword evidence="4" id="KW-1185">Reference proteome</keyword>
<accession>A0A8S3QEY2</accession>
<dbReference type="Pfam" id="PF13472">
    <property type="entry name" value="Lipase_GDSL_2"/>
    <property type="match status" value="1"/>
</dbReference>
<dbReference type="InterPro" id="IPR013830">
    <property type="entry name" value="SGNH_hydro"/>
</dbReference>
<name>A0A8S3QEY2_MYTED</name>
<comment type="caution">
    <text evidence="3">The sequence shown here is derived from an EMBL/GenBank/DDBJ whole genome shotgun (WGS) entry which is preliminary data.</text>
</comment>
<dbReference type="EMBL" id="CAJPWZ010000381">
    <property type="protein sequence ID" value="CAG2192346.1"/>
    <property type="molecule type" value="Genomic_DNA"/>
</dbReference>
<gene>
    <name evidence="3" type="ORF">MEDL_7384</name>
</gene>
<protein>
    <recommendedName>
        <fullName evidence="2">SGNH hydrolase-type esterase domain-containing protein</fullName>
    </recommendedName>
</protein>
<dbReference type="Gene3D" id="3.40.50.1110">
    <property type="entry name" value="SGNH hydrolase"/>
    <property type="match status" value="1"/>
</dbReference>
<organism evidence="3 4">
    <name type="scientific">Mytilus edulis</name>
    <name type="common">Blue mussel</name>
    <dbReference type="NCBI Taxonomy" id="6550"/>
    <lineage>
        <taxon>Eukaryota</taxon>
        <taxon>Metazoa</taxon>
        <taxon>Spiralia</taxon>
        <taxon>Lophotrochozoa</taxon>
        <taxon>Mollusca</taxon>
        <taxon>Bivalvia</taxon>
        <taxon>Autobranchia</taxon>
        <taxon>Pteriomorphia</taxon>
        <taxon>Mytilida</taxon>
        <taxon>Mytiloidea</taxon>
        <taxon>Mytilidae</taxon>
        <taxon>Mytilinae</taxon>
        <taxon>Mytilus</taxon>
    </lineage>
</organism>
<keyword evidence="1" id="KW-0472">Membrane</keyword>
<dbReference type="InterPro" id="IPR036514">
    <property type="entry name" value="SGNH_hydro_sf"/>
</dbReference>
<dbReference type="Proteomes" id="UP000683360">
    <property type="component" value="Unassembled WGS sequence"/>
</dbReference>
<evidence type="ECO:0000313" key="4">
    <source>
        <dbReference type="Proteomes" id="UP000683360"/>
    </source>
</evidence>
<evidence type="ECO:0000313" key="3">
    <source>
        <dbReference type="EMBL" id="CAG2192346.1"/>
    </source>
</evidence>
<sequence>MATSISLQSEQTLIANETIAKDYSLNKQRSLKKKLDATQNEHFRYNLTGGGLRIWLSASCYESFRWALNTFYDNKRKENEGNIIYKKVFDKSETVNVEDQYKIKCEGFDTRGRNIKLSCFSINMYHTTSSLLVNGKKLLVFINDHLPEVLNCMKNYQINGKPVDLNMLNKCIYDMISVNFPEQENHSNSTKTNEKSCENIEHSQAKSIMSITCTSNTCSNTENKNINEENSEISTKDNSNIKKKEDIKEIHSDTVRQPLQNVNELLHARENITQDENSVKSLLHQLLDKTDSLFELVKSIDKQCIEDKQDFQNKIDQVNDRITAFSKKMCTIDEHQTQHLYDIENSVKLVKVDQDKNFSHVHNKIQSLADRVKDLPSRTQYNAKNFEVEKSNENIDYRSVNSNTANTSKTYIDQSHTTIRNSQIFPDERKEKTLIIGSSIIKGIDANKVGKDVHIRTNRGATVPTLTEKIKKSNIQHYKSIILVVGGNDASSRIHPEAFKEKYDDMIKTVKSINPGINIAVSEICPRRNVDTEIYNAILHRVSTEHKLKIIKQTDAFVSRGGDLVSSYYHRDGIHLTNQGTILLLRNINKVVNIFNQTTISQSNNESNEQHGKDKPLQRHSMVSALIVAFMVIIVKTVTHFRINLMYFNL</sequence>
<dbReference type="CDD" id="cd00229">
    <property type="entry name" value="SGNH_hydrolase"/>
    <property type="match status" value="1"/>
</dbReference>
<dbReference type="SUPFAM" id="SSF52266">
    <property type="entry name" value="SGNH hydrolase"/>
    <property type="match status" value="1"/>
</dbReference>
<evidence type="ECO:0000256" key="1">
    <source>
        <dbReference type="SAM" id="Phobius"/>
    </source>
</evidence>
<keyword evidence="1" id="KW-1133">Transmembrane helix</keyword>
<reference evidence="3" key="1">
    <citation type="submission" date="2021-03" db="EMBL/GenBank/DDBJ databases">
        <authorList>
            <person name="Bekaert M."/>
        </authorList>
    </citation>
    <scope>NUCLEOTIDE SEQUENCE</scope>
</reference>
<dbReference type="OrthoDB" id="6173533at2759"/>
<dbReference type="AlphaFoldDB" id="A0A8S3QEY2"/>
<proteinExistence type="predicted"/>
<feature type="transmembrane region" description="Helical" evidence="1">
    <location>
        <begin position="622"/>
        <end position="641"/>
    </location>
</feature>
<evidence type="ECO:0000259" key="2">
    <source>
        <dbReference type="Pfam" id="PF13472"/>
    </source>
</evidence>
<keyword evidence="1" id="KW-0812">Transmembrane</keyword>
<feature type="domain" description="SGNH hydrolase-type esterase" evidence="2">
    <location>
        <begin position="448"/>
        <end position="580"/>
    </location>
</feature>